<dbReference type="Proteomes" id="UP000824087">
    <property type="component" value="Unassembled WGS sequence"/>
</dbReference>
<comment type="caution">
    <text evidence="2">The sequence shown here is derived from an EMBL/GenBank/DDBJ whole genome shotgun (WGS) entry which is preliminary data.</text>
</comment>
<proteinExistence type="predicted"/>
<organism evidence="2 3">
    <name type="scientific">Candidatus Fimihabitans intestinipullorum</name>
    <dbReference type="NCBI Taxonomy" id="2840820"/>
    <lineage>
        <taxon>Bacteria</taxon>
        <taxon>Bacillati</taxon>
        <taxon>Mycoplasmatota</taxon>
        <taxon>Mycoplasmatota incertae sedis</taxon>
        <taxon>Candidatus Fimihabitans</taxon>
    </lineage>
</organism>
<feature type="coiled-coil region" evidence="1">
    <location>
        <begin position="59"/>
        <end position="105"/>
    </location>
</feature>
<protein>
    <submittedName>
        <fullName evidence="2">YtxH domain-containing protein</fullName>
    </submittedName>
</protein>
<keyword evidence="1" id="KW-0175">Coiled coil</keyword>
<name>A0A9D1L3J9_9BACT</name>
<evidence type="ECO:0000256" key="1">
    <source>
        <dbReference type="SAM" id="Coils"/>
    </source>
</evidence>
<evidence type="ECO:0000313" key="2">
    <source>
        <dbReference type="EMBL" id="HIU21998.1"/>
    </source>
</evidence>
<dbReference type="AlphaFoldDB" id="A0A9D1L3J9"/>
<sequence length="138" mass="15299">MMSKKKKSGVGKFLAGAAVGAGLGILFAPKKGSETREDIKMLIDDMIAKVKSIDIDEVKEEFEVKLYNIKDELEDLDKEKVLKIAKKKAKQIQDATEELVNYAVEKGTPMLEKTANSIREAAIKTTKDVLARLEGEEK</sequence>
<dbReference type="Pfam" id="PF12732">
    <property type="entry name" value="YtxH"/>
    <property type="match status" value="1"/>
</dbReference>
<evidence type="ECO:0000313" key="3">
    <source>
        <dbReference type="Proteomes" id="UP000824087"/>
    </source>
</evidence>
<dbReference type="InterPro" id="IPR024623">
    <property type="entry name" value="YtxH"/>
</dbReference>
<gene>
    <name evidence="2" type="ORF">IAD49_00230</name>
</gene>
<dbReference type="EMBL" id="DVML01000003">
    <property type="protein sequence ID" value="HIU21998.1"/>
    <property type="molecule type" value="Genomic_DNA"/>
</dbReference>
<reference evidence="2" key="1">
    <citation type="submission" date="2020-10" db="EMBL/GenBank/DDBJ databases">
        <authorList>
            <person name="Gilroy R."/>
        </authorList>
    </citation>
    <scope>NUCLEOTIDE SEQUENCE</scope>
    <source>
        <strain evidence="2">CHK197-8231</strain>
    </source>
</reference>
<accession>A0A9D1L3J9</accession>
<reference evidence="2" key="2">
    <citation type="journal article" date="2021" name="PeerJ">
        <title>Extensive microbial diversity within the chicken gut microbiome revealed by metagenomics and culture.</title>
        <authorList>
            <person name="Gilroy R."/>
            <person name="Ravi A."/>
            <person name="Getino M."/>
            <person name="Pursley I."/>
            <person name="Horton D.L."/>
            <person name="Alikhan N.F."/>
            <person name="Baker D."/>
            <person name="Gharbi K."/>
            <person name="Hall N."/>
            <person name="Watson M."/>
            <person name="Adriaenssens E.M."/>
            <person name="Foster-Nyarko E."/>
            <person name="Jarju S."/>
            <person name="Secka A."/>
            <person name="Antonio M."/>
            <person name="Oren A."/>
            <person name="Chaudhuri R.R."/>
            <person name="La Ragione R."/>
            <person name="Hildebrand F."/>
            <person name="Pallen M.J."/>
        </authorList>
    </citation>
    <scope>NUCLEOTIDE SEQUENCE</scope>
    <source>
        <strain evidence="2">CHK197-8231</strain>
    </source>
</reference>